<evidence type="ECO:0000256" key="6">
    <source>
        <dbReference type="ARBA" id="ARBA00023288"/>
    </source>
</evidence>
<proteinExistence type="inferred from homology"/>
<evidence type="ECO:0000256" key="2">
    <source>
        <dbReference type="ARBA" id="ARBA00022475"/>
    </source>
</evidence>
<dbReference type="PROSITE" id="PS51257">
    <property type="entry name" value="PROKAR_LIPOPROTEIN"/>
    <property type="match status" value="1"/>
</dbReference>
<keyword evidence="6 8" id="KW-0449">Lipoprotein</keyword>
<feature type="signal peptide" evidence="7">
    <location>
        <begin position="1"/>
        <end position="18"/>
    </location>
</feature>
<accession>A0ABR8SB19</accession>
<keyword evidence="2" id="KW-1003">Cell membrane</keyword>
<evidence type="ECO:0000256" key="3">
    <source>
        <dbReference type="ARBA" id="ARBA00022729"/>
    </source>
</evidence>
<feature type="chain" id="PRO_5045636346" evidence="7">
    <location>
        <begin position="19"/>
        <end position="41"/>
    </location>
</feature>
<keyword evidence="3 7" id="KW-0732">Signal</keyword>
<evidence type="ECO:0000256" key="7">
    <source>
        <dbReference type="SAM" id="SignalP"/>
    </source>
</evidence>
<name>A0ABR8SB19_9BURK</name>
<dbReference type="RefSeq" id="WP_191723064.1">
    <property type="nucleotide sequence ID" value="NZ_JACSQK010000004.1"/>
</dbReference>
<gene>
    <name evidence="8" type="ORF">H9646_09195</name>
</gene>
<dbReference type="EMBL" id="JACSQK010000004">
    <property type="protein sequence ID" value="MBD7960663.1"/>
    <property type="molecule type" value="Genomic_DNA"/>
</dbReference>
<evidence type="ECO:0000313" key="9">
    <source>
        <dbReference type="Proteomes" id="UP000634919"/>
    </source>
</evidence>
<dbReference type="InterPro" id="IPR012556">
    <property type="entry name" value="Entericidin"/>
</dbReference>
<evidence type="ECO:0000313" key="8">
    <source>
        <dbReference type="EMBL" id="MBD7960663.1"/>
    </source>
</evidence>
<protein>
    <submittedName>
        <fullName evidence="8">Entericidin A/B family lipoprotein</fullName>
    </submittedName>
</protein>
<keyword evidence="4" id="KW-0472">Membrane</keyword>
<reference evidence="8 9" key="1">
    <citation type="submission" date="2020-08" db="EMBL/GenBank/DDBJ databases">
        <title>A Genomic Blueprint of the Chicken Gut Microbiome.</title>
        <authorList>
            <person name="Gilroy R."/>
            <person name="Ravi A."/>
            <person name="Getino M."/>
            <person name="Pursley I."/>
            <person name="Horton D.L."/>
            <person name="Alikhan N.-F."/>
            <person name="Baker D."/>
            <person name="Gharbi K."/>
            <person name="Hall N."/>
            <person name="Watson M."/>
            <person name="Adriaenssens E.M."/>
            <person name="Foster-Nyarko E."/>
            <person name="Jarju S."/>
            <person name="Secka A."/>
            <person name="Antonio M."/>
            <person name="Oren A."/>
            <person name="Chaudhuri R."/>
            <person name="La Ragione R.M."/>
            <person name="Hildebrand F."/>
            <person name="Pallen M.J."/>
        </authorList>
    </citation>
    <scope>NUCLEOTIDE SEQUENCE [LARGE SCALE GENOMIC DNA]</scope>
    <source>
        <strain evidence="8 9">Sa2CVA6</strain>
    </source>
</reference>
<keyword evidence="9" id="KW-1185">Reference proteome</keyword>
<evidence type="ECO:0000256" key="4">
    <source>
        <dbReference type="ARBA" id="ARBA00023136"/>
    </source>
</evidence>
<keyword evidence="5" id="KW-0564">Palmitate</keyword>
<sequence length="41" mass="4261">MKPSFSILLIGLAFTLGACNTVQGIGQDVQKAGNAIERAAR</sequence>
<organism evidence="8 9">
    <name type="scientific">Comamonas avium</name>
    <dbReference type="NCBI Taxonomy" id="2762231"/>
    <lineage>
        <taxon>Bacteria</taxon>
        <taxon>Pseudomonadati</taxon>
        <taxon>Pseudomonadota</taxon>
        <taxon>Betaproteobacteria</taxon>
        <taxon>Burkholderiales</taxon>
        <taxon>Comamonadaceae</taxon>
        <taxon>Comamonas</taxon>
    </lineage>
</organism>
<dbReference type="Pfam" id="PF08085">
    <property type="entry name" value="Entericidin"/>
    <property type="match status" value="1"/>
</dbReference>
<evidence type="ECO:0000256" key="1">
    <source>
        <dbReference type="ARBA" id="ARBA00010296"/>
    </source>
</evidence>
<comment type="similarity">
    <text evidence="1">Belongs to the EcnA/EcnB lipoprotein family.</text>
</comment>
<comment type="caution">
    <text evidence="8">The sequence shown here is derived from an EMBL/GenBank/DDBJ whole genome shotgun (WGS) entry which is preliminary data.</text>
</comment>
<evidence type="ECO:0000256" key="5">
    <source>
        <dbReference type="ARBA" id="ARBA00023139"/>
    </source>
</evidence>
<dbReference type="Proteomes" id="UP000634919">
    <property type="component" value="Unassembled WGS sequence"/>
</dbReference>